<dbReference type="Proteomes" id="UP001625374">
    <property type="component" value="Unassembled WGS sequence"/>
</dbReference>
<proteinExistence type="predicted"/>
<comment type="caution">
    <text evidence="1">The sequence shown here is derived from an EMBL/GenBank/DDBJ whole genome shotgun (WGS) entry which is preliminary data.</text>
</comment>
<dbReference type="RefSeq" id="WP_407142248.1">
    <property type="nucleotide sequence ID" value="NZ_JBGQQI010000011.1"/>
</dbReference>
<accession>A0ABW8UGC3</accession>
<evidence type="ECO:0000313" key="2">
    <source>
        <dbReference type="Proteomes" id="UP001625374"/>
    </source>
</evidence>
<evidence type="ECO:0000313" key="1">
    <source>
        <dbReference type="EMBL" id="MFL2101978.1"/>
    </source>
</evidence>
<keyword evidence="2" id="KW-1185">Reference proteome</keyword>
<gene>
    <name evidence="1" type="ORF">ACEN37_01800</name>
</gene>
<name>A0ABW8UGC3_9LACT</name>
<organism evidence="1 2">
    <name type="scientific">Marinilactibacillus psychrotolerans</name>
    <dbReference type="NCBI Taxonomy" id="191770"/>
    <lineage>
        <taxon>Bacteria</taxon>
        <taxon>Bacillati</taxon>
        <taxon>Bacillota</taxon>
        <taxon>Bacilli</taxon>
        <taxon>Lactobacillales</taxon>
        <taxon>Carnobacteriaceae</taxon>
        <taxon>Marinilactibacillus</taxon>
    </lineage>
</organism>
<protein>
    <submittedName>
        <fullName evidence="1">Uncharacterized protein</fullName>
    </submittedName>
</protein>
<dbReference type="EMBL" id="JBGQQK010000003">
    <property type="protein sequence ID" value="MFL2101978.1"/>
    <property type="molecule type" value="Genomic_DNA"/>
</dbReference>
<reference evidence="1 2" key="1">
    <citation type="submission" date="2024-08" db="EMBL/GenBank/DDBJ databases">
        <authorList>
            <person name="Arias E."/>
        </authorList>
    </citation>
    <scope>NUCLEOTIDE SEQUENCE [LARGE SCALE GENOMIC DNA]</scope>
    <source>
        <strain evidence="1 2">FAM 24106</strain>
    </source>
</reference>
<sequence length="225" mass="24560">MVSTSLLAISPLQNVAAAENPTVSVTTENTTQASREGVISNVSHIKQMVEIDNKGHLELKDNVSQEDFEKYDLAQLEEYFVTLNQKVDQGIISINSELEIQESNDIVTISASASVPTREYHWWGYKTTYINSQTDSAISTLDSFAAGTAGVWFPAIGAGAGVSSAYASLLASRMGANKDGNGVIVDMTWAADLTYYLDKGGNNSVLFCDFRITCKYWIWSTSRNS</sequence>